<dbReference type="SUPFAM" id="SSF53850">
    <property type="entry name" value="Periplasmic binding protein-like II"/>
    <property type="match status" value="1"/>
</dbReference>
<dbReference type="PANTHER" id="PTHR43649">
    <property type="entry name" value="ARABINOSE-BINDING PROTEIN-RELATED"/>
    <property type="match status" value="1"/>
</dbReference>
<dbReference type="PROSITE" id="PS51257">
    <property type="entry name" value="PROKAR_LIPOPROTEIN"/>
    <property type="match status" value="1"/>
</dbReference>
<reference evidence="2 3" key="1">
    <citation type="submission" date="2021-03" db="EMBL/GenBank/DDBJ databases">
        <title>Genomic Encyclopedia of Type Strains, Phase IV (KMG-IV): sequencing the most valuable type-strain genomes for metagenomic binning, comparative biology and taxonomic classification.</title>
        <authorList>
            <person name="Goeker M."/>
        </authorList>
    </citation>
    <scope>NUCLEOTIDE SEQUENCE [LARGE SCALE GENOMIC DNA]</scope>
    <source>
        <strain evidence="2 3">DSM 24738</strain>
    </source>
</reference>
<gene>
    <name evidence="2" type="ORF">J2Z37_003311</name>
</gene>
<dbReference type="Pfam" id="PF01547">
    <property type="entry name" value="SBP_bac_1"/>
    <property type="match status" value="1"/>
</dbReference>
<dbReference type="CDD" id="cd13581">
    <property type="entry name" value="PBP2_AlgQ_like_2"/>
    <property type="match status" value="1"/>
</dbReference>
<dbReference type="InterPro" id="IPR050490">
    <property type="entry name" value="Bact_solute-bd_prot1"/>
</dbReference>
<proteinExistence type="predicted"/>
<feature type="signal peptide" evidence="1">
    <location>
        <begin position="1"/>
        <end position="21"/>
    </location>
</feature>
<evidence type="ECO:0000313" key="3">
    <source>
        <dbReference type="Proteomes" id="UP001519343"/>
    </source>
</evidence>
<keyword evidence="3" id="KW-1185">Reference proteome</keyword>
<evidence type="ECO:0000256" key="1">
    <source>
        <dbReference type="SAM" id="SignalP"/>
    </source>
</evidence>
<feature type="chain" id="PRO_5047447817" evidence="1">
    <location>
        <begin position="22"/>
        <end position="557"/>
    </location>
</feature>
<keyword evidence="1" id="KW-0732">Signal</keyword>
<evidence type="ECO:0000313" key="2">
    <source>
        <dbReference type="EMBL" id="MBP1933298.1"/>
    </source>
</evidence>
<dbReference type="Proteomes" id="UP001519343">
    <property type="component" value="Unassembled WGS sequence"/>
</dbReference>
<organism evidence="2 3">
    <name type="scientific">Ammoniphilus resinae</name>
    <dbReference type="NCBI Taxonomy" id="861532"/>
    <lineage>
        <taxon>Bacteria</taxon>
        <taxon>Bacillati</taxon>
        <taxon>Bacillota</taxon>
        <taxon>Bacilli</taxon>
        <taxon>Bacillales</taxon>
        <taxon>Paenibacillaceae</taxon>
        <taxon>Aneurinibacillus group</taxon>
        <taxon>Ammoniphilus</taxon>
    </lineage>
</organism>
<protein>
    <submittedName>
        <fullName evidence="2">Aldouronate transport system substrate-binding protein</fullName>
    </submittedName>
</protein>
<comment type="caution">
    <text evidence="2">The sequence shown here is derived from an EMBL/GenBank/DDBJ whole genome shotgun (WGS) entry which is preliminary data.</text>
</comment>
<dbReference type="RefSeq" id="WP_209811307.1">
    <property type="nucleotide sequence ID" value="NZ_JAGGKT010000010.1"/>
</dbReference>
<dbReference type="InterPro" id="IPR006059">
    <property type="entry name" value="SBP"/>
</dbReference>
<accession>A0ABS4GSP3</accession>
<sequence>MGRFMAVCLSFVLCSSLFLIGCSQDQSKETVKKSEDATQESIVTDPGTFPIVKDKVTLRVMVGALPFIENYETNEFTKWYEEKTNVHIEWEIVPLKSIQEKLNIALNSGDYPDIIMNMEVSPTQMMIYGNQGVFLPLNDLIEKYGVETKKMFEQMPMVKDALAAPDGNIYSLPDVNDCYHCTMQYKMWIYQPWLDKLRLKMPATTEEFYQVLKAFKEQDPNGNGKADEIPLAGATVNGGIINAGADTIEKFLMNPFIYNDYYTRMLLNEGEIDVVFNKPEWKEGLSYLHKLYAEGLLAPESFTQDIAQLKQMGENPNVPILGAAPAKYTGRFTELLGESGRWADYKAVPPLKGPNGAQYATYYPDPTRPGKLIITNATKHPDVAFRWADAFFSEEITLLSNYGREDQEWRRGKEGEIGINGEPAKYVDNNAYGKAQNIHWSSTAPYLKTNDFRLSWASVHQPDNEVILYEATKQYEQYTPEVSQVLPKLFFTDEQSSELADLEMTINGYVDQMFARFITGDANLEKEWDTYLDTLQGMNVNRYIEIYQEAYDAKYKK</sequence>
<dbReference type="PANTHER" id="PTHR43649:SF12">
    <property type="entry name" value="DIACETYLCHITOBIOSE BINDING PROTEIN DASA"/>
    <property type="match status" value="1"/>
</dbReference>
<name>A0ABS4GSP3_9BACL</name>
<dbReference type="Gene3D" id="3.40.190.10">
    <property type="entry name" value="Periplasmic binding protein-like II"/>
    <property type="match status" value="2"/>
</dbReference>
<dbReference type="EMBL" id="JAGGKT010000010">
    <property type="protein sequence ID" value="MBP1933298.1"/>
    <property type="molecule type" value="Genomic_DNA"/>
</dbReference>